<dbReference type="Pfam" id="PF14609">
    <property type="entry name" value="GCP5-Mod21_N"/>
    <property type="match status" value="1"/>
</dbReference>
<evidence type="ECO:0000313" key="3">
    <source>
        <dbReference type="Proteomes" id="UP001212411"/>
    </source>
</evidence>
<evidence type="ECO:0000259" key="1">
    <source>
        <dbReference type="Pfam" id="PF14609"/>
    </source>
</evidence>
<dbReference type="KEGG" id="som:SOMG_03405"/>
<reference evidence="2 3" key="1">
    <citation type="journal article" date="2023" name="G3 (Bethesda)">
        <title>A high-quality reference genome for the fission yeast Schizosaccharomyces osmophilus.</title>
        <authorList>
            <person name="Jia G.S."/>
            <person name="Zhang W.C."/>
            <person name="Liang Y."/>
            <person name="Liu X.H."/>
            <person name="Rhind N."/>
            <person name="Pidoux A."/>
            <person name="Brysch-Herzberg M."/>
            <person name="Du L.L."/>
        </authorList>
    </citation>
    <scope>NUCLEOTIDE SEQUENCE [LARGE SCALE GENOMIC DNA]</scope>
    <source>
        <strain evidence="2 3">CBS 15793</strain>
    </source>
</reference>
<dbReference type="EMBL" id="CP115612">
    <property type="protein sequence ID" value="WBW74589.1"/>
    <property type="molecule type" value="Genomic_DNA"/>
</dbReference>
<feature type="domain" description="Gamma-Tubulin ring complex non-core subunit mod21 N-terminal" evidence="1">
    <location>
        <begin position="62"/>
        <end position="153"/>
    </location>
</feature>
<name>A0AAE9WF95_9SCHI</name>
<dbReference type="Pfam" id="PF20685">
    <property type="entry name" value="GCP5-Mod21_C"/>
    <property type="match status" value="1"/>
</dbReference>
<dbReference type="RefSeq" id="XP_056038832.1">
    <property type="nucleotide sequence ID" value="XM_056182195.1"/>
</dbReference>
<sequence length="688" mass="80029">MVTKKNIDTLESLWKNLKNTKDAPDQKWLKRCQEIIHTTPSRTLVFSEVMERLYRVSEKMSILGREDLEVPLLDACELLERQTTSLKEEFLHSQYLAVLLELSRNPLEIRNVGSRNKIEDLHAETESRSLNEELSSLGGDHWEEQDWMEITSEEEEDKDEYIDDLTIGETHCSTSTTDEKQMVDSVQEDDPHIWKLQPSSDSAIPYVRKEAIASFRKVKPFMFFDGSSALEEKNISERWFVKDVIYMLFGLPSFFFLTHDDGTVKVRRQILPKVNILTHESMYSILDNFASHGSCLNNFRNLLKDVTEKNVGHLNLHNTSEIVRKELVFPYLKEPLENCLKGLQKQLHKLEFEIYYISTKSTLFQAYMDLSPIIFCLKNYLQILNTSNTVWDVVEKLDILKQQKHEKDTYNYLFKSSCTAVIRWLYQFANHLHLEKIPQYAKPIVSLMMKQPNLEEGHEETLQELESSFIYENAFSFAEVLLQLEVCFQAKKSNLPFWGIERMASQERTPLSGLNALIQRFESAKCSLLLKQQGKMAYGHYVFIQTCLNYCMFLHNELQIMLSDATNVNSNLSFFGTEIKPVHNNLSMEEIIEQFLRDVFTEDVVEILRLEVLTCQQEVFANVMEKRFSTNSGSTLESNKVDEEAGKFCDIFVKLSKVLLHPDRPIDPGAYSCRRRLSELLLLIIPEV</sequence>
<dbReference type="Proteomes" id="UP001212411">
    <property type="component" value="Chromosome 2"/>
</dbReference>
<keyword evidence="3" id="KW-1185">Reference proteome</keyword>
<dbReference type="AlphaFoldDB" id="A0AAE9WF95"/>
<organism evidence="2 3">
    <name type="scientific">Schizosaccharomyces osmophilus</name>
    <dbReference type="NCBI Taxonomy" id="2545709"/>
    <lineage>
        <taxon>Eukaryota</taxon>
        <taxon>Fungi</taxon>
        <taxon>Dikarya</taxon>
        <taxon>Ascomycota</taxon>
        <taxon>Taphrinomycotina</taxon>
        <taxon>Schizosaccharomycetes</taxon>
        <taxon>Schizosaccharomycetales</taxon>
        <taxon>Schizosaccharomycetaceae</taxon>
        <taxon>Schizosaccharomyces</taxon>
    </lineage>
</organism>
<evidence type="ECO:0000313" key="2">
    <source>
        <dbReference type="EMBL" id="WBW74589.1"/>
    </source>
</evidence>
<proteinExistence type="predicted"/>
<protein>
    <submittedName>
        <fullName evidence="2">Gamma tubulin complex GCP5 subunit Mod21</fullName>
    </submittedName>
</protein>
<accession>A0AAE9WF95</accession>
<gene>
    <name evidence="2" type="primary">mod21</name>
    <name evidence="2" type="ORF">SOMG_03405</name>
</gene>
<dbReference type="InterPro" id="IPR032797">
    <property type="entry name" value="Mod21_N"/>
</dbReference>
<dbReference type="GeneID" id="80876884"/>